<organism evidence="2">
    <name type="scientific">Streptomyces versipellis</name>
    <dbReference type="NCBI Taxonomy" id="67375"/>
    <lineage>
        <taxon>Bacteria</taxon>
        <taxon>Bacillati</taxon>
        <taxon>Actinomycetota</taxon>
        <taxon>Actinomycetes</taxon>
        <taxon>Kitasatosporales</taxon>
        <taxon>Streptomycetaceae</taxon>
        <taxon>Streptomyces</taxon>
    </lineage>
</organism>
<dbReference type="Gene3D" id="3.90.79.40">
    <property type="entry name" value="EvaA sugar 2,3-dehydratase subunit"/>
    <property type="match status" value="2"/>
</dbReference>
<feature type="domain" description="dTDP-4-dehydro-6-deoxy-alpha-D-glucopyranose 2,3-dehydratase" evidence="1">
    <location>
        <begin position="69"/>
        <end position="269"/>
    </location>
</feature>
<name>A0A0B6VP92_9ACTN</name>
<dbReference type="AlphaFoldDB" id="A0A0B6VP92"/>
<proteinExistence type="predicted"/>
<dbReference type="InterPro" id="IPR005212">
    <property type="entry name" value="EvaA-like"/>
</dbReference>
<protein>
    <submittedName>
        <fullName evidence="2">Putative TDP-sugar 2,3-dehydratase</fullName>
    </submittedName>
</protein>
<evidence type="ECO:0000313" key="2">
    <source>
        <dbReference type="EMBL" id="BAQ21944.1"/>
    </source>
</evidence>
<dbReference type="Pfam" id="PF03559">
    <property type="entry name" value="Hexose_dehydrat"/>
    <property type="match status" value="2"/>
</dbReference>
<dbReference type="GO" id="GO:0016829">
    <property type="term" value="F:lyase activity"/>
    <property type="evidence" value="ECO:0007669"/>
    <property type="project" value="InterPro"/>
</dbReference>
<evidence type="ECO:0000259" key="1">
    <source>
        <dbReference type="Pfam" id="PF03559"/>
    </source>
</evidence>
<feature type="domain" description="dTDP-4-dehydro-6-deoxy-alpha-D-glucopyranose 2,3-dehydratase" evidence="1">
    <location>
        <begin position="314"/>
        <end position="512"/>
    </location>
</feature>
<sequence>MPDLQRRLLGWACQKLPELPGTQPEPELGDCVTGATSLSYGDTWRADSHIASQFTSSAMAADPSLRSTSDFQEWWESRRNATRFSAEQVPFGDLEGWRFERDTGNLTHESGRFFVVQGLRITTEQAGSWSQPIINQSEIGILGILVKEFNGVLHCLMQAKAEPGNINGLQLSPTVQATRSNYTRVHGGANTRYLEYFRGDRRGQTLVDSLQSEQGAWFWHKRNRNIVVRTDEDVPLHDDFHWLTLRQLRKMLTVENLVNMDSRTVLACIPYARPQGPVPTDADPYTQALLRSYGNDGEDPDGYDDCGGSLHTLSELLSWFTEAKTRCGWTAQPIPLAEVTDWSRTSHAIVDDENRRFQVIGVSVDTDNREVSAWTQPLLAPTGTGLAAFVTKAVDGVLHVLARARAEPGLLDVVELGPTVRRTSAKDTDQDEPFFEYVTTVDSRRIRYDTVLSEEGGRFHHARTRYLVVEADDTFPADIPDDYRWVTVQQLTTLLRHPHYVNIEARSLLACLHSLW</sequence>
<gene>
    <name evidence="2" type="primary">vstB5</name>
</gene>
<reference evidence="2" key="1">
    <citation type="journal article" date="2015" name="J. Am. Chem. Soc.">
        <title>Biosynthesis of versipelostatin: identification of an enzyme-catalyzed [4+2]-cycloaddition required for macrocyclization of spirotetronate-containing polyketides.</title>
        <authorList>
            <person name="Hashimoto T."/>
            <person name="Hashimoto J."/>
            <person name="Teruya K."/>
            <person name="Hirano T."/>
            <person name="Shin-ya K."/>
            <person name="Ikeda H."/>
            <person name="Liu H."/>
            <person name="Nishiyama M."/>
            <person name="Kuzuyama T."/>
        </authorList>
    </citation>
    <scope>NUCLEOTIDE SEQUENCE</scope>
    <source>
        <strain evidence="2">4083-SVS6</strain>
    </source>
</reference>
<dbReference type="InterPro" id="IPR038153">
    <property type="entry name" value="EvaA-like_sf"/>
</dbReference>
<accession>A0A0B6VP92</accession>
<dbReference type="EMBL" id="LC006086">
    <property type="protein sequence ID" value="BAQ21944.1"/>
    <property type="molecule type" value="Genomic_DNA"/>
</dbReference>